<proteinExistence type="inferred from homology"/>
<sequence length="263" mass="28535">MTSYEDIQFSLQEGIARLTLNRPDKLNSFTARMHGEVAHALDQVERGNARVLLLTGAGRGFCAGQDLSERRAAPGGAPVDLGETVETYYAPLVRRLHAMPLPVIVGVNGVAAGAGANLALAGDIVIARESASFIEAFCRLGLIPDTGGTYVLPRLVGRARALGMALLGDRISARQAEQWGMIWQCVADDAFDETLERLVRHFASAPTKGLAYTKQALHASLDNTLDEQLALEVRMMRELGRSEDYAEGVAAFLDKREPRFKGR</sequence>
<dbReference type="SUPFAM" id="SSF52096">
    <property type="entry name" value="ClpP/crotonase"/>
    <property type="match status" value="1"/>
</dbReference>
<dbReference type="KEGG" id="bgv:CAL12_18650"/>
<accession>A0A1W6YNQ0</accession>
<gene>
    <name evidence="2" type="ORF">CAL12_18650</name>
</gene>
<dbReference type="GO" id="GO:0010124">
    <property type="term" value="P:phenylacetate catabolic process"/>
    <property type="evidence" value="ECO:0007669"/>
    <property type="project" value="InterPro"/>
</dbReference>
<keyword evidence="3" id="KW-1185">Reference proteome</keyword>
<name>A0A1W6YNQ0_9BORD</name>
<protein>
    <submittedName>
        <fullName evidence="2">2-(1,2-epoxy-1,2-dihydrophenyl)acetyl-CoA isomerase</fullName>
    </submittedName>
</protein>
<dbReference type="AlphaFoldDB" id="A0A1W6YNQ0"/>
<dbReference type="Pfam" id="PF00378">
    <property type="entry name" value="ECH_1"/>
    <property type="match status" value="1"/>
</dbReference>
<dbReference type="PANTHER" id="PTHR43459">
    <property type="entry name" value="ENOYL-COA HYDRATASE"/>
    <property type="match status" value="1"/>
</dbReference>
<dbReference type="NCBIfam" id="TIGR02280">
    <property type="entry name" value="PaaB1"/>
    <property type="match status" value="1"/>
</dbReference>
<dbReference type="OrthoDB" id="5291143at2"/>
<dbReference type="STRING" id="1416806.CAL12_18650"/>
<dbReference type="CDD" id="cd06558">
    <property type="entry name" value="crotonase-like"/>
    <property type="match status" value="1"/>
</dbReference>
<dbReference type="Proteomes" id="UP000194151">
    <property type="component" value="Chromosome"/>
</dbReference>
<dbReference type="InterPro" id="IPR011968">
    <property type="entry name" value="PaaB1"/>
</dbReference>
<evidence type="ECO:0000313" key="3">
    <source>
        <dbReference type="Proteomes" id="UP000194151"/>
    </source>
</evidence>
<reference evidence="2 3" key="1">
    <citation type="submission" date="2017-05" db="EMBL/GenBank/DDBJ databases">
        <title>Complete and WGS of Bordetella genogroups.</title>
        <authorList>
            <person name="Spilker T."/>
            <person name="LiPuma J."/>
        </authorList>
    </citation>
    <scope>NUCLEOTIDE SEQUENCE [LARGE SCALE GENOMIC DNA]</scope>
    <source>
        <strain evidence="2 3">AU19157</strain>
    </source>
</reference>
<evidence type="ECO:0000313" key="2">
    <source>
        <dbReference type="EMBL" id="ARP82634.1"/>
    </source>
</evidence>
<dbReference type="Gene3D" id="1.10.12.10">
    <property type="entry name" value="Lyase 2-enoyl-coa Hydratase, Chain A, domain 2"/>
    <property type="match status" value="1"/>
</dbReference>
<dbReference type="InterPro" id="IPR001753">
    <property type="entry name" value="Enoyl-CoA_hydra/iso"/>
</dbReference>
<dbReference type="GO" id="GO:0016853">
    <property type="term" value="F:isomerase activity"/>
    <property type="evidence" value="ECO:0007669"/>
    <property type="project" value="UniProtKB-KW"/>
</dbReference>
<dbReference type="EMBL" id="CP021108">
    <property type="protein sequence ID" value="ARP82634.1"/>
    <property type="molecule type" value="Genomic_DNA"/>
</dbReference>
<dbReference type="Gene3D" id="3.90.226.10">
    <property type="entry name" value="2-enoyl-CoA Hydratase, Chain A, domain 1"/>
    <property type="match status" value="1"/>
</dbReference>
<organism evidence="2 3">
    <name type="scientific">Bordetella genomosp. 8</name>
    <dbReference type="NCBI Taxonomy" id="1416806"/>
    <lineage>
        <taxon>Bacteria</taxon>
        <taxon>Pseudomonadati</taxon>
        <taxon>Pseudomonadota</taxon>
        <taxon>Betaproteobacteria</taxon>
        <taxon>Burkholderiales</taxon>
        <taxon>Alcaligenaceae</taxon>
        <taxon>Bordetella</taxon>
    </lineage>
</organism>
<dbReference type="InterPro" id="IPR014748">
    <property type="entry name" value="Enoyl-CoA_hydra_C"/>
</dbReference>
<dbReference type="InterPro" id="IPR029045">
    <property type="entry name" value="ClpP/crotonase-like_dom_sf"/>
</dbReference>
<keyword evidence="2" id="KW-0413">Isomerase</keyword>
<dbReference type="RefSeq" id="WP_086065993.1">
    <property type="nucleotide sequence ID" value="NZ_CP021108.1"/>
</dbReference>
<evidence type="ECO:0000256" key="1">
    <source>
        <dbReference type="ARBA" id="ARBA00005254"/>
    </source>
</evidence>
<dbReference type="PANTHER" id="PTHR43459:SF1">
    <property type="entry name" value="EG:BACN32G11.4 PROTEIN"/>
    <property type="match status" value="1"/>
</dbReference>
<comment type="similarity">
    <text evidence="1">Belongs to the enoyl-CoA hydratase/isomerase family.</text>
</comment>